<dbReference type="Pfam" id="PF02801">
    <property type="entry name" value="Ketoacyl-synt_C"/>
    <property type="match status" value="1"/>
</dbReference>
<dbReference type="SUPFAM" id="SSF47336">
    <property type="entry name" value="ACP-like"/>
    <property type="match status" value="1"/>
</dbReference>
<keyword evidence="4" id="KW-0511">Multifunctional enzyme</keyword>
<dbReference type="Pfam" id="PF16073">
    <property type="entry name" value="SAT"/>
    <property type="match status" value="1"/>
</dbReference>
<dbReference type="SMART" id="SM00823">
    <property type="entry name" value="PKS_PP"/>
    <property type="match status" value="1"/>
</dbReference>
<dbReference type="EMBL" id="JARVKM010000055">
    <property type="protein sequence ID" value="KAK9772988.1"/>
    <property type="molecule type" value="Genomic_DNA"/>
</dbReference>
<evidence type="ECO:0000259" key="10">
    <source>
        <dbReference type="PROSITE" id="PS52019"/>
    </source>
</evidence>
<evidence type="ECO:0000259" key="8">
    <source>
        <dbReference type="PROSITE" id="PS50075"/>
    </source>
</evidence>
<keyword evidence="12" id="KW-1185">Reference proteome</keyword>
<dbReference type="InterPro" id="IPR016035">
    <property type="entry name" value="Acyl_Trfase/lysoPLipase"/>
</dbReference>
<feature type="region of interest" description="C-terminal hotdog fold" evidence="6">
    <location>
        <begin position="1439"/>
        <end position="1587"/>
    </location>
</feature>
<protein>
    <submittedName>
        <fullName evidence="11">Polyketide synthase</fullName>
    </submittedName>
</protein>
<dbReference type="SUPFAM" id="SSF53335">
    <property type="entry name" value="S-adenosyl-L-methionine-dependent methyltransferases"/>
    <property type="match status" value="1"/>
</dbReference>
<dbReference type="InterPro" id="IPR020841">
    <property type="entry name" value="PKS_Beta-ketoAc_synthase_dom"/>
</dbReference>
<dbReference type="InterPro" id="IPR050444">
    <property type="entry name" value="Polyketide_Synthase"/>
</dbReference>
<dbReference type="InterPro" id="IPR041068">
    <property type="entry name" value="HTH_51"/>
</dbReference>
<dbReference type="Pfam" id="PF00109">
    <property type="entry name" value="ketoacyl-synt"/>
    <property type="match status" value="1"/>
</dbReference>
<dbReference type="InterPro" id="IPR001227">
    <property type="entry name" value="Ac_transferase_dom_sf"/>
</dbReference>
<keyword evidence="1" id="KW-0596">Phosphopantetheine</keyword>
<evidence type="ECO:0000256" key="4">
    <source>
        <dbReference type="ARBA" id="ARBA00023268"/>
    </source>
</evidence>
<organism evidence="11 12">
    <name type="scientific">Seiridium cardinale</name>
    <dbReference type="NCBI Taxonomy" id="138064"/>
    <lineage>
        <taxon>Eukaryota</taxon>
        <taxon>Fungi</taxon>
        <taxon>Dikarya</taxon>
        <taxon>Ascomycota</taxon>
        <taxon>Pezizomycotina</taxon>
        <taxon>Sordariomycetes</taxon>
        <taxon>Xylariomycetidae</taxon>
        <taxon>Amphisphaeriales</taxon>
        <taxon>Sporocadaceae</taxon>
        <taxon>Seiridium</taxon>
    </lineage>
</organism>
<dbReference type="PANTHER" id="PTHR45681:SF6">
    <property type="entry name" value="POLYKETIDE SYNTHASE 37"/>
    <property type="match status" value="1"/>
</dbReference>
<feature type="active site" description="Proton acceptor; for dehydratase activity" evidence="6">
    <location>
        <position position="1313"/>
    </location>
</feature>
<dbReference type="Gene3D" id="3.40.47.10">
    <property type="match status" value="1"/>
</dbReference>
<dbReference type="Gene3D" id="1.10.1200.10">
    <property type="entry name" value="ACP-like"/>
    <property type="match status" value="1"/>
</dbReference>
<dbReference type="SUPFAM" id="SSF52151">
    <property type="entry name" value="FabD/lysophospholipase-like"/>
    <property type="match status" value="1"/>
</dbReference>
<dbReference type="InterPro" id="IPR042104">
    <property type="entry name" value="PKS_dehydratase_sf"/>
</dbReference>
<evidence type="ECO:0000256" key="6">
    <source>
        <dbReference type="PROSITE-ProRule" id="PRU01363"/>
    </source>
</evidence>
<dbReference type="InterPro" id="IPR014043">
    <property type="entry name" value="Acyl_transferase_dom"/>
</dbReference>
<dbReference type="Gene3D" id="3.30.70.3290">
    <property type="match status" value="1"/>
</dbReference>
<dbReference type="InterPro" id="IPR014030">
    <property type="entry name" value="Ketoacyl_synth_N"/>
</dbReference>
<dbReference type="Gene3D" id="3.40.366.10">
    <property type="entry name" value="Malonyl-Coenzyme A Acyl Carrier Protein, domain 2"/>
    <property type="match status" value="2"/>
</dbReference>
<dbReference type="Pfam" id="PF07993">
    <property type="entry name" value="NAD_binding_4"/>
    <property type="match status" value="1"/>
</dbReference>
<dbReference type="Pfam" id="PF08242">
    <property type="entry name" value="Methyltransf_12"/>
    <property type="match status" value="1"/>
</dbReference>
<feature type="active site" description="Proton donor; for dehydratase activity" evidence="6">
    <location>
        <position position="1495"/>
    </location>
</feature>
<accession>A0ABR2XGP3</accession>
<dbReference type="InterPro" id="IPR013217">
    <property type="entry name" value="Methyltransf_12"/>
</dbReference>
<dbReference type="SMART" id="SM01294">
    <property type="entry name" value="PKS_PP_betabranch"/>
    <property type="match status" value="1"/>
</dbReference>
<proteinExistence type="predicted"/>
<dbReference type="SUPFAM" id="SSF53901">
    <property type="entry name" value="Thiolase-like"/>
    <property type="match status" value="1"/>
</dbReference>
<dbReference type="InterPro" id="IPR009081">
    <property type="entry name" value="PP-bd_ACP"/>
</dbReference>
<feature type="domain" description="Ketosynthase family 3 (KS3)" evidence="9">
    <location>
        <begin position="376"/>
        <end position="794"/>
    </location>
</feature>
<evidence type="ECO:0000313" key="11">
    <source>
        <dbReference type="EMBL" id="KAK9772988.1"/>
    </source>
</evidence>
<dbReference type="Proteomes" id="UP001465668">
    <property type="component" value="Unassembled WGS sequence"/>
</dbReference>
<sequence length="2597" mass="285000">MTIRSEDHTAHPQRVYLFGSQAISPDAASLHTLHTAITKTERHSWLLETIQELPEYWRDFETQFPKYRAEESVLSLRQFSQWARTGAIDLDLARLPNIILSPLVVIIHLAEYSQYLEKAALENVQDYAPQTETLGFCTGFLSAVAVSLSTEVDQLKTFGATAIRLAMILGGIVDAHDLSNPWGPSRSFATAWTPKEPASTLENVLARYPDAYVSVSYDERRATVTTGNKTAKALQQTLRDAGVVASDLSLRGRFHSPDYVENIDDVIKYCDNHSGLSLPDASALTIPTRSNAGQGRLVTRGRLHTHALRIILVEHSQWYKTFQALVSGSGSKRLSVIGFGPDRCVPPTFASQIDSMQAAPLRADIQEGIGSRPYGENDIAVIGMSIKVAGADDVADFWDLLRYGQSQHKEVPRERLSFDTAWRGEETSRKWFGNFIEDHDAFDQKFFKKSAREAASMDPQQRQLLQTAYQALEQAGYFSTAEADRERNIGCYVGVCSADYEYNVACHQPNAFTAIGNLKSFIAGKISHYFGWTGPGLCIDTACSSSLVAVHLACKSILSGECNTALAGGVNVMTNPLWFQNLAAASFLSPTGQCKPFDASADGYCRGEGIAAVVLKKLSAALADGDQIIGSIPSTGVLQNQNCTPIFVPNAPSLSDLFRRVLSSSKLQSSDIQYVEAHGTGTQVGDPAEYDSIRQVLGGPGRGKPLIMGSTKGLVGHTECTSGAVSLIKTLLMVQQKQMPPQSSFSKPNPHLNMLASDNMEIGTKLKTWDDDFRVALINNYGASGSNASMIVTQAPDQSPKIVAHPSDNKIEYPLRFCGKDIRALKQYAGKFRKSILQMSNHLDWNLSNISFNACRQSNPSLEQTWILSCRSKNQLLEKLAAFEEGNIEVGSIVQPSIRPVIMCFGGQISTHVGLSRDVYEKTAILRQYLGDCDKACQRIGCESIFPGIFERNPVTDPVKLQTMLFSMQYACAKSWMACSIQPVAVVGHSFGELTSLCVAGVLSLSDAVSMIAGRAKVIREFWGSEKGSMVATEADLAQVKELLSEASLACTTAGEVAPTIACFNGARSFTLAGTSRAINLTTEIMSQRMMRFKVLNVTNAFHSTLVESLKPNLCEIGQSLTFNRPTIEVERTTEFQSSDQPSPDYVADHMRDPVYFNHAVQRLAQKYPSAIWLEAGSNSTITNMAARALDSPKEALFQPVNITNDNGLHSLNNVTMNLWNAGLSATTFWLHHRAQTYDYAPIVLPSYQFEKSRHWMEYKPPATLQAAHVEHTSDEVAKELWSFAEFLDDKKRSARFRINTMTEEYHELVSGHVIAETAPICPATLQVDIAIEATKTLLQDATASALQPRILDVENLAPICLDPSRRVSLCLRSYGDAGRAWDWWVESETPGARSPTTHTTGKIAFAPSDDAEWRKEFAGYSRLVEHGRCMELLNCDDADDIIQGRQVYKAFSEAVDYPAMYQGVKKIVGRGNESAGKVTKRYNPKTWLDPLLSDCFSQVGGLWVNCMTEKKPSDMYIAAGFDKWMRSPALVADCNRPEIWDVFAIHHPETDNSWQTDIFIFDPSKGELMEAILGIKYHGVSKASMSKILSRLSAGVKEAPQTTALSLHGEESKVNPKSGESSVDVEAREDSAKKSKSGGQDAQVSEITKKIRDLLAEISGLEPDEIKPHAQLADIGIDSLMGMELARELEGLFKCSLPSEQLMEVVDFNQLVHLVQTTLGLEVSDSDSDSDNSVGSEGASSTDISVDSHYATTDYSTVGTSKHDVDGKVASLGPTSSTSATPALNLPPSAVMEAFEESRKLTDKFITEYRCAGYMDQVLPRQTQLCIALAIEAFEQLGCSIRTAVTGQELSRIAHIPEQGRLAKYLYDMLEHAARLIDTDKSRVVRTAVSVQAYKSSDVIIDELLRDFPDHDWANRLTCFAGKRLADVLTGKCDGIQLIFGSDEGRRLVTGLYGDSLLNKLANVQMQDIIARVASRMPKNQGPLRILELGAGTGGTTKGMVALLAKLNVQVEYTFTDLSGSFVAAARKAFKEYPFMKFRVHDIEKTPANDLLGSQHIIIGSNAIHATRSLQKSVTEIRKALRPDGFLMMLEMTKPLYWVDIIFGLFEGWWLFEDGRNHAIAHESVWERDLKSAGYAHVDWTDGHSPEAEIQRVIIALASGRDYERQALSPPVVDVQSTAPSAARRATIDEYIATHTKDFVGPVSSNPISTSHGDKPMTVLITGASGSLGTHLVAHIAALPNVASVICLNRRSSTRADIRQQRAMEDRGILIDAACQARLQVIQTDTSKHNLGLSTFEYGNLVNSVTHIVHNAWPMSGKRPLSAMDSQFTVMRNLVDLANDVACQRPSASKVGFQFISSIAVVGHHGLGQNSHGSGPVVVPEEQVTLDDVLPNGYGEAKFICEKILEATLQKFPDHFRAMSVRLGQVAGSRISAYWNPIEHLAFLFKSSQTLKTLPAFEGELCWTPAEDVAGTLADLLVSKQDNYSVYHIDNPVRQPWSKMIPVLAGLLGIPSAGIVPFAEWVRRVRSFPGATDVDNPAARLIDFLDDNFVRMSCGGMLLGTEHSCEHSATLAAVGPVSDETVGRYIQSWKTSGFLK</sequence>
<dbReference type="InterPro" id="IPR014031">
    <property type="entry name" value="Ketoacyl_synth_C"/>
</dbReference>
<dbReference type="InterPro" id="IPR016039">
    <property type="entry name" value="Thiolase-like"/>
</dbReference>
<dbReference type="Pfam" id="PF00550">
    <property type="entry name" value="PP-binding"/>
    <property type="match status" value="1"/>
</dbReference>
<dbReference type="SMART" id="SM00825">
    <property type="entry name" value="PKS_KS"/>
    <property type="match status" value="1"/>
</dbReference>
<gene>
    <name evidence="11" type="ORF">SCAR479_10318</name>
</gene>
<evidence type="ECO:0000313" key="12">
    <source>
        <dbReference type="Proteomes" id="UP001465668"/>
    </source>
</evidence>
<dbReference type="SMART" id="SM00827">
    <property type="entry name" value="PKS_AT"/>
    <property type="match status" value="1"/>
</dbReference>
<dbReference type="PROSITE" id="PS00012">
    <property type="entry name" value="PHOSPHOPANTETHEINE"/>
    <property type="match status" value="1"/>
</dbReference>
<dbReference type="Gene3D" id="3.40.50.150">
    <property type="entry name" value="Vaccinia Virus protein VP39"/>
    <property type="match status" value="1"/>
</dbReference>
<dbReference type="CDD" id="cd00833">
    <property type="entry name" value="PKS"/>
    <property type="match status" value="1"/>
</dbReference>
<evidence type="ECO:0000256" key="3">
    <source>
        <dbReference type="ARBA" id="ARBA00022679"/>
    </source>
</evidence>
<dbReference type="Gene3D" id="3.40.50.720">
    <property type="entry name" value="NAD(P)-binding Rossmann-like Domain"/>
    <property type="match status" value="1"/>
</dbReference>
<dbReference type="InterPro" id="IPR036736">
    <property type="entry name" value="ACP-like_sf"/>
</dbReference>
<dbReference type="InterPro" id="IPR020806">
    <property type="entry name" value="PKS_PP-bd"/>
</dbReference>
<dbReference type="InterPro" id="IPR013120">
    <property type="entry name" value="FAR_NAD-bd"/>
</dbReference>
<dbReference type="Pfam" id="PF18558">
    <property type="entry name" value="HTH_51"/>
    <property type="match status" value="1"/>
</dbReference>
<dbReference type="SUPFAM" id="SSF51735">
    <property type="entry name" value="NAD(P)-binding Rossmann-fold domains"/>
    <property type="match status" value="1"/>
</dbReference>
<dbReference type="InterPro" id="IPR029063">
    <property type="entry name" value="SAM-dependent_MTases_sf"/>
</dbReference>
<evidence type="ECO:0000256" key="1">
    <source>
        <dbReference type="ARBA" id="ARBA00022450"/>
    </source>
</evidence>
<dbReference type="InterPro" id="IPR032088">
    <property type="entry name" value="SAT"/>
</dbReference>
<dbReference type="InterPro" id="IPR036291">
    <property type="entry name" value="NAD(P)-bd_dom_sf"/>
</dbReference>
<dbReference type="Pfam" id="PF00698">
    <property type="entry name" value="Acyl_transf_1"/>
    <property type="match status" value="1"/>
</dbReference>
<evidence type="ECO:0000256" key="2">
    <source>
        <dbReference type="ARBA" id="ARBA00022553"/>
    </source>
</evidence>
<name>A0ABR2XGP3_9PEZI</name>
<dbReference type="PROSITE" id="PS52019">
    <property type="entry name" value="PKS_MFAS_DH"/>
    <property type="match status" value="1"/>
</dbReference>
<dbReference type="Gene3D" id="3.10.129.110">
    <property type="entry name" value="Polyketide synthase dehydratase"/>
    <property type="match status" value="1"/>
</dbReference>
<keyword evidence="3" id="KW-0808">Transferase</keyword>
<dbReference type="InterPro" id="IPR006162">
    <property type="entry name" value="Ppantetheine_attach_site"/>
</dbReference>
<feature type="region of interest" description="Disordered" evidence="7">
    <location>
        <begin position="1724"/>
        <end position="1746"/>
    </location>
</feature>
<comment type="caution">
    <text evidence="11">The sequence shown here is derived from an EMBL/GenBank/DDBJ whole genome shotgun (WGS) entry which is preliminary data.</text>
</comment>
<feature type="compositionally biased region" description="Polar residues" evidence="7">
    <location>
        <begin position="1733"/>
        <end position="1746"/>
    </location>
</feature>
<reference evidence="11 12" key="1">
    <citation type="submission" date="2024-02" db="EMBL/GenBank/DDBJ databases">
        <title>First draft genome assembly of two strains of Seiridium cardinale.</title>
        <authorList>
            <person name="Emiliani G."/>
            <person name="Scali E."/>
        </authorList>
    </citation>
    <scope>NUCLEOTIDE SEQUENCE [LARGE SCALE GENOMIC DNA]</scope>
    <source>
        <strain evidence="11 12">BM-138-000479</strain>
    </source>
</reference>
<keyword evidence="2" id="KW-0597">Phosphoprotein</keyword>
<dbReference type="InterPro" id="IPR049900">
    <property type="entry name" value="PKS_mFAS_DH"/>
</dbReference>
<evidence type="ECO:0000256" key="7">
    <source>
        <dbReference type="SAM" id="MobiDB-lite"/>
    </source>
</evidence>
<evidence type="ECO:0000259" key="9">
    <source>
        <dbReference type="PROSITE" id="PS52004"/>
    </source>
</evidence>
<dbReference type="PROSITE" id="PS50075">
    <property type="entry name" value="CARRIER"/>
    <property type="match status" value="1"/>
</dbReference>
<keyword evidence="5" id="KW-0012">Acyltransferase</keyword>
<dbReference type="PANTHER" id="PTHR45681">
    <property type="entry name" value="POLYKETIDE SYNTHASE 44-RELATED"/>
    <property type="match status" value="1"/>
</dbReference>
<feature type="domain" description="PKS/mFAS DH" evidence="10">
    <location>
        <begin position="1278"/>
        <end position="1587"/>
    </location>
</feature>
<dbReference type="PROSITE" id="PS52004">
    <property type="entry name" value="KS3_2"/>
    <property type="match status" value="1"/>
</dbReference>
<feature type="region of interest" description="Disordered" evidence="7">
    <location>
        <begin position="1606"/>
        <end position="1644"/>
    </location>
</feature>
<feature type="domain" description="Carrier" evidence="8">
    <location>
        <begin position="1646"/>
        <end position="1720"/>
    </location>
</feature>
<feature type="region of interest" description="N-terminal hotdog fold" evidence="6">
    <location>
        <begin position="1278"/>
        <end position="1411"/>
    </location>
</feature>
<evidence type="ECO:0000256" key="5">
    <source>
        <dbReference type="ARBA" id="ARBA00023315"/>
    </source>
</evidence>